<reference evidence="1" key="1">
    <citation type="submission" date="2019-12" db="EMBL/GenBank/DDBJ databases">
        <title>Novel species isolated from a subtropical stream in China.</title>
        <authorList>
            <person name="Lu H."/>
        </authorList>
    </citation>
    <scope>NUCLEOTIDE SEQUENCE [LARGE SCALE GENOMIC DNA]</scope>
    <source>
        <strain evidence="1">FT93W</strain>
    </source>
</reference>
<dbReference type="EMBL" id="WWCL01000002">
    <property type="protein sequence ID" value="MYN45922.1"/>
    <property type="molecule type" value="Genomic_DNA"/>
</dbReference>
<protein>
    <recommendedName>
        <fullName evidence="3">Restriction endonuclease</fullName>
    </recommendedName>
</protein>
<comment type="caution">
    <text evidence="1">The sequence shown here is derived from an EMBL/GenBank/DDBJ whole genome shotgun (WGS) entry which is preliminary data.</text>
</comment>
<evidence type="ECO:0000313" key="2">
    <source>
        <dbReference type="Proteomes" id="UP000444316"/>
    </source>
</evidence>
<dbReference type="Proteomes" id="UP000444316">
    <property type="component" value="Unassembled WGS sequence"/>
</dbReference>
<organism evidence="1 2">
    <name type="scientific">Duganella fentianensis</name>
    <dbReference type="NCBI Taxonomy" id="2692177"/>
    <lineage>
        <taxon>Bacteria</taxon>
        <taxon>Pseudomonadati</taxon>
        <taxon>Pseudomonadota</taxon>
        <taxon>Betaproteobacteria</taxon>
        <taxon>Burkholderiales</taxon>
        <taxon>Oxalobacteraceae</taxon>
        <taxon>Telluria group</taxon>
        <taxon>Duganella</taxon>
    </lineage>
</organism>
<dbReference type="AlphaFoldDB" id="A0A845HYG0"/>
<sequence length="208" mass="23759">MIDITTLLNDLMCRLAADRPIFHSEADFQHAVAWTFQTLMPHASVRIERPLRGAGRVLHLDLLVKDADQALAIELKYKTRKWAGEIICERFELAGHGAQDVGGYDYIKDVFWLEEICRNIDNCRGVAIMLSNDSAYWRPPVTSAYASFRLTEGRVLQDVIAWPASTNLGTMRNRERPLSLQGSYQLKWHDYGSSIENLGFRYLALQID</sequence>
<proteinExistence type="predicted"/>
<dbReference type="RefSeq" id="WP_161035460.1">
    <property type="nucleotide sequence ID" value="NZ_WWCL01000002.1"/>
</dbReference>
<accession>A0A845HYG0</accession>
<gene>
    <name evidence="1" type="ORF">GTP23_12775</name>
</gene>
<name>A0A845HYG0_9BURK</name>
<keyword evidence="2" id="KW-1185">Reference proteome</keyword>
<evidence type="ECO:0008006" key="3">
    <source>
        <dbReference type="Google" id="ProtNLM"/>
    </source>
</evidence>
<evidence type="ECO:0000313" key="1">
    <source>
        <dbReference type="EMBL" id="MYN45922.1"/>
    </source>
</evidence>